<sequence length="322" mass="33999">MPTFTPHELAQHLGSGLLSFPVTHFTADLAVDEDAYRANIARLAEHDVAGLFAAGGTGEFFSLTPQEIDLLVRAAVSSAPTTTPVLAPAGLGTRQAVAMARAAEDAGADGVLLFPPYLTEASPSGLGEYVRTICESTLLGVVVYNRANAIYPAPVMAQLAESCPNLIGFKDGVGDLEAMTRVHATLGDRLVYIGGLPTAELFAVPYLELGVTTYSSAIFNFLPEFALAFYAAVRRRDAATIRRFLDEIVLPYAAIRDRQPGYAVSIVKAGMRLTGHSAGPVRPPLTDLDQNESALLAEIISRAGALTDDLDPGLTRVAGATL</sequence>
<keyword evidence="7" id="KW-0472">Membrane</keyword>
<evidence type="ECO:0000256" key="2">
    <source>
        <dbReference type="ARBA" id="ARBA00004983"/>
    </source>
</evidence>
<dbReference type="PANTHER" id="PTHR12128">
    <property type="entry name" value="DIHYDRODIPICOLINATE SYNTHASE"/>
    <property type="match status" value="1"/>
</dbReference>
<name>A0ABW9LDR6_9MYCO</name>
<evidence type="ECO:0000256" key="4">
    <source>
        <dbReference type="ARBA" id="ARBA00023239"/>
    </source>
</evidence>
<evidence type="ECO:0000256" key="5">
    <source>
        <dbReference type="HAMAP-Rule" id="MF_00694"/>
    </source>
</evidence>
<dbReference type="NCBIfam" id="TIGR03249">
    <property type="entry name" value="KdgD"/>
    <property type="match status" value="1"/>
</dbReference>
<evidence type="ECO:0000313" key="8">
    <source>
        <dbReference type="EMBL" id="MFN6545779.1"/>
    </source>
</evidence>
<dbReference type="Pfam" id="PF00701">
    <property type="entry name" value="DHDPS"/>
    <property type="match status" value="1"/>
</dbReference>
<organism evidence="8 9">
    <name type="scientific">Mycolicibacterium nivoides</name>
    <dbReference type="NCBI Taxonomy" id="2487344"/>
    <lineage>
        <taxon>Bacteria</taxon>
        <taxon>Bacillati</taxon>
        <taxon>Actinomycetota</taxon>
        <taxon>Actinomycetes</taxon>
        <taxon>Mycobacteriales</taxon>
        <taxon>Mycobacteriaceae</taxon>
        <taxon>Mycolicibacterium</taxon>
    </lineage>
</organism>
<keyword evidence="7" id="KW-0812">Transmembrane</keyword>
<dbReference type="HAMAP" id="MF_00694">
    <property type="entry name" value="KDGDH"/>
    <property type="match status" value="1"/>
</dbReference>
<accession>A0ABW9LDR6</accession>
<comment type="similarity">
    <text evidence="3 5 6">Belongs to the DapA family.</text>
</comment>
<dbReference type="RefSeq" id="WP_205262715.1">
    <property type="nucleotide sequence ID" value="NZ_JBKBDD010000008.1"/>
</dbReference>
<proteinExistence type="inferred from homology"/>
<protein>
    <recommendedName>
        <fullName evidence="5">Probable 5-dehydro-4-deoxyglucarate dehydratase</fullName>
        <ecNumber evidence="5">4.2.1.41</ecNumber>
    </recommendedName>
    <alternativeName>
        <fullName evidence="5">5-keto-4-deoxy-glucarate dehydratase</fullName>
        <shortName evidence="5">KDGDH</shortName>
    </alternativeName>
</protein>
<gene>
    <name evidence="8" type="primary">kdgD</name>
    <name evidence="8" type="ORF">ACK4CT_21545</name>
</gene>
<keyword evidence="7" id="KW-1133">Transmembrane helix</keyword>
<evidence type="ECO:0000256" key="1">
    <source>
        <dbReference type="ARBA" id="ARBA00001446"/>
    </source>
</evidence>
<dbReference type="NCBIfam" id="NF002958">
    <property type="entry name" value="PRK03620.1"/>
    <property type="match status" value="1"/>
</dbReference>
<comment type="pathway">
    <text evidence="2 5">Carbohydrate acid metabolism; D-glucarate degradation; 2,5-dioxopentanoate from D-glucarate: step 2/2.</text>
</comment>
<dbReference type="EC" id="4.2.1.41" evidence="5"/>
<evidence type="ECO:0000256" key="6">
    <source>
        <dbReference type="PIRNR" id="PIRNR001365"/>
    </source>
</evidence>
<dbReference type="PIRSF" id="PIRSF001365">
    <property type="entry name" value="DHDPS"/>
    <property type="match status" value="1"/>
</dbReference>
<evidence type="ECO:0000256" key="7">
    <source>
        <dbReference type="SAM" id="Phobius"/>
    </source>
</evidence>
<comment type="catalytic activity">
    <reaction evidence="1 5">
        <text>5-dehydro-4-deoxy-D-glucarate + H(+) = 2,5-dioxopentanoate + CO2 + H2O</text>
        <dbReference type="Rhea" id="RHEA:24608"/>
        <dbReference type="ChEBI" id="CHEBI:15377"/>
        <dbReference type="ChEBI" id="CHEBI:15378"/>
        <dbReference type="ChEBI" id="CHEBI:16526"/>
        <dbReference type="ChEBI" id="CHEBI:42819"/>
        <dbReference type="ChEBI" id="CHEBI:58136"/>
        <dbReference type="EC" id="4.2.1.41"/>
    </reaction>
</comment>
<dbReference type="SUPFAM" id="SSF51569">
    <property type="entry name" value="Aldolase"/>
    <property type="match status" value="1"/>
</dbReference>
<dbReference type="PANTHER" id="PTHR12128:SF19">
    <property type="entry name" value="5-DEHYDRO-4-DEOXYGLUCARATE DEHYDRATASE 2-RELATED"/>
    <property type="match status" value="1"/>
</dbReference>
<comment type="caution">
    <text evidence="8">The sequence shown here is derived from an EMBL/GenBank/DDBJ whole genome shotgun (WGS) entry which is preliminary data.</text>
</comment>
<dbReference type="CDD" id="cd00951">
    <property type="entry name" value="KDGDH"/>
    <property type="match status" value="1"/>
</dbReference>
<dbReference type="InterPro" id="IPR017655">
    <property type="entry name" value="Dehydro-deoxyglucarate_dehyd"/>
</dbReference>
<feature type="transmembrane region" description="Helical" evidence="7">
    <location>
        <begin position="213"/>
        <end position="233"/>
    </location>
</feature>
<dbReference type="InterPro" id="IPR013785">
    <property type="entry name" value="Aldolase_TIM"/>
</dbReference>
<keyword evidence="4 5" id="KW-0456">Lyase</keyword>
<dbReference type="Gene3D" id="3.20.20.70">
    <property type="entry name" value="Aldolase class I"/>
    <property type="match status" value="1"/>
</dbReference>
<dbReference type="SMART" id="SM01130">
    <property type="entry name" value="DHDPS"/>
    <property type="match status" value="1"/>
</dbReference>
<keyword evidence="9" id="KW-1185">Reference proteome</keyword>
<evidence type="ECO:0000313" key="9">
    <source>
        <dbReference type="Proteomes" id="UP001635816"/>
    </source>
</evidence>
<dbReference type="InterPro" id="IPR002220">
    <property type="entry name" value="DapA-like"/>
</dbReference>
<dbReference type="EMBL" id="JBKBDD010000008">
    <property type="protein sequence ID" value="MFN6545779.1"/>
    <property type="molecule type" value="Genomic_DNA"/>
</dbReference>
<dbReference type="GO" id="GO:0047448">
    <property type="term" value="F:5-dehydro-4-deoxyglucarate dehydratase activity"/>
    <property type="evidence" value="ECO:0007669"/>
    <property type="project" value="UniProtKB-EC"/>
</dbReference>
<reference evidence="8 9" key="1">
    <citation type="submission" date="2024-12" db="EMBL/GenBank/DDBJ databases">
        <title>The coexistence of Mycolicibacterium septicum and Mycolicibacterium nivoides in clinical samples.</title>
        <authorList>
            <person name="Wang C."/>
            <person name="Feng Y."/>
            <person name="Zong Z."/>
        </authorList>
    </citation>
    <scope>NUCLEOTIDE SEQUENCE [LARGE SCALE GENOMIC DNA]</scope>
    <source>
        <strain evidence="8 9">120309</strain>
    </source>
</reference>
<evidence type="ECO:0000256" key="3">
    <source>
        <dbReference type="ARBA" id="ARBA00007592"/>
    </source>
</evidence>
<dbReference type="Proteomes" id="UP001635816">
    <property type="component" value="Unassembled WGS sequence"/>
</dbReference>